<keyword evidence="1" id="KW-0472">Membrane</keyword>
<keyword evidence="1" id="KW-0812">Transmembrane</keyword>
<gene>
    <name evidence="2" type="ORF">Asru_0112_02</name>
</gene>
<dbReference type="RefSeq" id="WP_048860364.1">
    <property type="nucleotide sequence ID" value="NZ_BANB01000112.1"/>
</dbReference>
<dbReference type="Pfam" id="PF11159">
    <property type="entry name" value="DUF2939"/>
    <property type="match status" value="1"/>
</dbReference>
<evidence type="ECO:0000313" key="3">
    <source>
        <dbReference type="Proteomes" id="UP000032680"/>
    </source>
</evidence>
<keyword evidence="3" id="KW-1185">Reference proteome</keyword>
<organism evidence="2 3">
    <name type="scientific">Acidisphaera rubrifaciens HS-AP3</name>
    <dbReference type="NCBI Taxonomy" id="1231350"/>
    <lineage>
        <taxon>Bacteria</taxon>
        <taxon>Pseudomonadati</taxon>
        <taxon>Pseudomonadota</taxon>
        <taxon>Alphaproteobacteria</taxon>
        <taxon>Acetobacterales</taxon>
        <taxon>Acetobacteraceae</taxon>
        <taxon>Acidisphaera</taxon>
    </lineage>
</organism>
<dbReference type="Proteomes" id="UP000032680">
    <property type="component" value="Unassembled WGS sequence"/>
</dbReference>
<protein>
    <recommendedName>
        <fullName evidence="4">DUF2939 domain-containing protein</fullName>
    </recommendedName>
</protein>
<reference evidence="2 3" key="1">
    <citation type="submission" date="2012-11" db="EMBL/GenBank/DDBJ databases">
        <title>Whole genome sequence of Acidisphaera rubrifaciens HS-AP3.</title>
        <authorList>
            <person name="Azuma Y."/>
            <person name="Higashiura N."/>
            <person name="Hirakawa H."/>
            <person name="Matsushita K."/>
        </authorList>
    </citation>
    <scope>NUCLEOTIDE SEQUENCE [LARGE SCALE GENOMIC DNA]</scope>
    <source>
        <strain evidence="2 3">HS-AP3</strain>
    </source>
</reference>
<evidence type="ECO:0000313" key="2">
    <source>
        <dbReference type="EMBL" id="GAN76538.1"/>
    </source>
</evidence>
<dbReference type="AlphaFoldDB" id="A0A0D6P5Q5"/>
<keyword evidence="1" id="KW-1133">Transmembrane helix</keyword>
<dbReference type="OrthoDB" id="7270588at2"/>
<dbReference type="EMBL" id="BANB01000112">
    <property type="protein sequence ID" value="GAN76538.1"/>
    <property type="molecule type" value="Genomic_DNA"/>
</dbReference>
<feature type="transmembrane region" description="Helical" evidence="1">
    <location>
        <begin position="20"/>
        <end position="41"/>
    </location>
</feature>
<proteinExistence type="predicted"/>
<comment type="caution">
    <text evidence="2">The sequence shown here is derived from an EMBL/GenBank/DDBJ whole genome shotgun (WGS) entry which is preliminary data.</text>
</comment>
<dbReference type="InterPro" id="IPR021330">
    <property type="entry name" value="DUF2939"/>
</dbReference>
<accession>A0A0D6P5Q5</accession>
<sequence>MGRSRIATRAYTRKVLRRVLPICVAVASVYALLPYVVLYQLGQAVRHGDAATLGRLVAWDDVREGLKEDVCDEMVDAPAPNTVADNTVAGHTETVAQGVGPSAPQGGGLKPFGFSFVRGVAGNMIDANVTPDGLVSAAHRAGLDQPATGGRDLVAEDAPRIVWAFFDGPTAFSVWLQPHDPSIGPIHIRLEMHDFHWQVVRAWLPRTLLARANERT</sequence>
<evidence type="ECO:0000256" key="1">
    <source>
        <dbReference type="SAM" id="Phobius"/>
    </source>
</evidence>
<evidence type="ECO:0008006" key="4">
    <source>
        <dbReference type="Google" id="ProtNLM"/>
    </source>
</evidence>
<name>A0A0D6P5Q5_9PROT</name>